<proteinExistence type="predicted"/>
<sequence length="425" mass="47135">MEAGRGRPSGGHPIWCVIGSVLSPVIANSVRQNEYSKQLRELRAQDKSGKAQGKVFVRVAGLKNINVPLPSQPTIISCTLNNGIHYVSTPPSRLAQSCPIDQEFELIEHSKLEFTLTIKVRRDPHIVAQFDANNPPKPPPPQPAPPPASKGGGMRHFFLGGSPKKATRVAPRPAPPPVLPKQPENLARYLKNDGTLARAFVSFKDIASRCDTKLFETSYPLIGQKSEWGAAAKTMQVGEIVLQIFRLPPLPGVPPDQLPQSLEDCHRGLRHMNWHKVTYFEGTLTQSGGDCMTWRRRHLRVIGANLVAFNDVTKRATATIDLKKAIAVEDDQEARANARTPQLGSTGYADDYDFSYGADRSFRLIFPAKQQILFFADTDEEKARWLEVLRALVGRIPPYPLWAELVWQRQQELAKALPSKPGPSS</sequence>
<keyword evidence="1" id="KW-0132">Cell division</keyword>
<dbReference type="Gene3D" id="2.30.29.30">
    <property type="entry name" value="Pleckstrin-homology domain (PH domain)/Phosphotyrosine-binding domain (PTB)"/>
    <property type="match status" value="1"/>
</dbReference>
<dbReference type="SMART" id="SM00233">
    <property type="entry name" value="PH"/>
    <property type="match status" value="1"/>
</dbReference>
<dbReference type="GO" id="GO:0005525">
    <property type="term" value="F:GTP binding"/>
    <property type="evidence" value="ECO:0007669"/>
    <property type="project" value="TreeGrafter"/>
</dbReference>
<keyword evidence="2" id="KW-0131">Cell cycle</keyword>
<evidence type="ECO:0000256" key="3">
    <source>
        <dbReference type="SAM" id="MobiDB-lite"/>
    </source>
</evidence>
<protein>
    <recommendedName>
        <fullName evidence="4">PH domain-containing protein</fullName>
    </recommendedName>
</protein>
<dbReference type="STRING" id="914234.M2Q2M9"/>
<dbReference type="InterPro" id="IPR001849">
    <property type="entry name" value="PH_domain"/>
</dbReference>
<dbReference type="AlphaFoldDB" id="M2Q2M9"/>
<feature type="compositionally biased region" description="Pro residues" evidence="3">
    <location>
        <begin position="135"/>
        <end position="148"/>
    </location>
</feature>
<feature type="region of interest" description="Disordered" evidence="3">
    <location>
        <begin position="129"/>
        <end position="182"/>
    </location>
</feature>
<dbReference type="PANTHER" id="PTHR36100">
    <property type="entry name" value="BUD SITE SELECTION PROTEIN 4"/>
    <property type="match status" value="1"/>
</dbReference>
<evidence type="ECO:0000313" key="6">
    <source>
        <dbReference type="Proteomes" id="UP000016930"/>
    </source>
</evidence>
<name>M2Q2M9_CERS8</name>
<accession>M2Q2M9</accession>
<keyword evidence="6" id="KW-1185">Reference proteome</keyword>
<evidence type="ECO:0000259" key="4">
    <source>
        <dbReference type="PROSITE" id="PS50003"/>
    </source>
</evidence>
<feature type="domain" description="PH" evidence="4">
    <location>
        <begin position="277"/>
        <end position="394"/>
    </location>
</feature>
<dbReference type="InterPro" id="IPR011993">
    <property type="entry name" value="PH-like_dom_sf"/>
</dbReference>
<dbReference type="EMBL" id="KB445825">
    <property type="protein sequence ID" value="EMD31058.1"/>
    <property type="molecule type" value="Genomic_DNA"/>
</dbReference>
<dbReference type="OrthoDB" id="2123378at2759"/>
<dbReference type="Proteomes" id="UP000016930">
    <property type="component" value="Unassembled WGS sequence"/>
</dbReference>
<organism evidence="5 6">
    <name type="scientific">Ceriporiopsis subvermispora (strain B)</name>
    <name type="common">White-rot fungus</name>
    <name type="synonym">Gelatoporia subvermispora</name>
    <dbReference type="NCBI Taxonomy" id="914234"/>
    <lineage>
        <taxon>Eukaryota</taxon>
        <taxon>Fungi</taxon>
        <taxon>Dikarya</taxon>
        <taxon>Basidiomycota</taxon>
        <taxon>Agaricomycotina</taxon>
        <taxon>Agaricomycetes</taxon>
        <taxon>Polyporales</taxon>
        <taxon>Gelatoporiaceae</taxon>
        <taxon>Gelatoporia</taxon>
    </lineage>
</organism>
<dbReference type="PANTHER" id="PTHR36100:SF1">
    <property type="entry name" value="BUD SITE SELECTION PROTEIN 4"/>
    <property type="match status" value="1"/>
</dbReference>
<dbReference type="Pfam" id="PF00169">
    <property type="entry name" value="PH"/>
    <property type="match status" value="1"/>
</dbReference>
<dbReference type="PROSITE" id="PS50003">
    <property type="entry name" value="PH_DOMAIN"/>
    <property type="match status" value="1"/>
</dbReference>
<evidence type="ECO:0000256" key="2">
    <source>
        <dbReference type="ARBA" id="ARBA00023306"/>
    </source>
</evidence>
<dbReference type="HOGENOM" id="CLU_684377_0_0_1"/>
<reference evidence="5 6" key="1">
    <citation type="journal article" date="2012" name="Proc. Natl. Acad. Sci. U.S.A.">
        <title>Comparative genomics of Ceriporiopsis subvermispora and Phanerochaete chrysosporium provide insight into selective ligninolysis.</title>
        <authorList>
            <person name="Fernandez-Fueyo E."/>
            <person name="Ruiz-Duenas F.J."/>
            <person name="Ferreira P."/>
            <person name="Floudas D."/>
            <person name="Hibbett D.S."/>
            <person name="Canessa P."/>
            <person name="Larrondo L.F."/>
            <person name="James T.Y."/>
            <person name="Seelenfreund D."/>
            <person name="Lobos S."/>
            <person name="Polanco R."/>
            <person name="Tello M."/>
            <person name="Honda Y."/>
            <person name="Watanabe T."/>
            <person name="Watanabe T."/>
            <person name="Ryu J.S."/>
            <person name="Kubicek C.P."/>
            <person name="Schmoll M."/>
            <person name="Gaskell J."/>
            <person name="Hammel K.E."/>
            <person name="St John F.J."/>
            <person name="Vanden Wymelenberg A."/>
            <person name="Sabat G."/>
            <person name="Splinter BonDurant S."/>
            <person name="Syed K."/>
            <person name="Yadav J.S."/>
            <person name="Doddapaneni H."/>
            <person name="Subramanian V."/>
            <person name="Lavin J.L."/>
            <person name="Oguiza J.A."/>
            <person name="Perez G."/>
            <person name="Pisabarro A.G."/>
            <person name="Ramirez L."/>
            <person name="Santoyo F."/>
            <person name="Master E."/>
            <person name="Coutinho P.M."/>
            <person name="Henrissat B."/>
            <person name="Lombard V."/>
            <person name="Magnuson J.K."/>
            <person name="Kuees U."/>
            <person name="Hori C."/>
            <person name="Igarashi K."/>
            <person name="Samejima M."/>
            <person name="Held B.W."/>
            <person name="Barry K.W."/>
            <person name="LaButti K.M."/>
            <person name="Lapidus A."/>
            <person name="Lindquist E.A."/>
            <person name="Lucas S.M."/>
            <person name="Riley R."/>
            <person name="Salamov A.A."/>
            <person name="Hoffmeister D."/>
            <person name="Schwenk D."/>
            <person name="Hadar Y."/>
            <person name="Yarden O."/>
            <person name="de Vries R.P."/>
            <person name="Wiebenga A."/>
            <person name="Stenlid J."/>
            <person name="Eastwood D."/>
            <person name="Grigoriev I.V."/>
            <person name="Berka R.M."/>
            <person name="Blanchette R.A."/>
            <person name="Kersten P."/>
            <person name="Martinez A.T."/>
            <person name="Vicuna R."/>
            <person name="Cullen D."/>
        </authorList>
    </citation>
    <scope>NUCLEOTIDE SEQUENCE [LARGE SCALE GENOMIC DNA]</scope>
    <source>
        <strain evidence="5 6">B</strain>
    </source>
</reference>
<dbReference type="GO" id="GO:0051301">
    <property type="term" value="P:cell division"/>
    <property type="evidence" value="ECO:0007669"/>
    <property type="project" value="UniProtKB-KW"/>
</dbReference>
<dbReference type="InterPro" id="IPR052007">
    <property type="entry name" value="Bud4"/>
</dbReference>
<evidence type="ECO:0000313" key="5">
    <source>
        <dbReference type="EMBL" id="EMD31058.1"/>
    </source>
</evidence>
<dbReference type="SUPFAM" id="SSF50729">
    <property type="entry name" value="PH domain-like"/>
    <property type="match status" value="1"/>
</dbReference>
<evidence type="ECO:0000256" key="1">
    <source>
        <dbReference type="ARBA" id="ARBA00022618"/>
    </source>
</evidence>
<gene>
    <name evidence="5" type="ORF">CERSUDRAFT_60599</name>
</gene>